<name>A0A1H5M5I9_RHOJO</name>
<protein>
    <submittedName>
        <fullName evidence="1">Uncharacterized protein</fullName>
    </submittedName>
</protein>
<dbReference type="EMBL" id="FNTL01000005">
    <property type="protein sequence ID" value="SEE84495.1"/>
    <property type="molecule type" value="Genomic_DNA"/>
</dbReference>
<reference evidence="2" key="1">
    <citation type="submission" date="2016-10" db="EMBL/GenBank/DDBJ databases">
        <authorList>
            <person name="Varghese N."/>
        </authorList>
    </citation>
    <scope>NUCLEOTIDE SEQUENCE [LARGE SCALE GENOMIC DNA]</scope>
    <source>
        <strain evidence="2">DSM 44719</strain>
    </source>
</reference>
<evidence type="ECO:0000313" key="2">
    <source>
        <dbReference type="Proteomes" id="UP000183407"/>
    </source>
</evidence>
<organism evidence="1 2">
    <name type="scientific">Rhodococcus jostii</name>
    <dbReference type="NCBI Taxonomy" id="132919"/>
    <lineage>
        <taxon>Bacteria</taxon>
        <taxon>Bacillati</taxon>
        <taxon>Actinomycetota</taxon>
        <taxon>Actinomycetes</taxon>
        <taxon>Mycobacteriales</taxon>
        <taxon>Nocardiaceae</taxon>
        <taxon>Rhodococcus</taxon>
    </lineage>
</organism>
<proteinExistence type="predicted"/>
<evidence type="ECO:0000313" key="1">
    <source>
        <dbReference type="EMBL" id="SEE84495.1"/>
    </source>
</evidence>
<accession>A0A1H5M5I9</accession>
<sequence>MPRFEGDLAWYWSKPELKATTGVPASTAARTAGAIASGFARVTAMPSTRLSMALWTRLAWFGDSGSEE</sequence>
<gene>
    <name evidence="1" type="ORF">SAMN04490220_8675</name>
</gene>
<dbReference type="AlphaFoldDB" id="A0A1H5M5I9"/>
<dbReference type="Proteomes" id="UP000183407">
    <property type="component" value="Unassembled WGS sequence"/>
</dbReference>